<protein>
    <recommendedName>
        <fullName evidence="3">UPF0122 protein IAB00_00875</fullName>
    </recommendedName>
</protein>
<evidence type="ECO:0000256" key="2">
    <source>
        <dbReference type="ARBA" id="ARBA00024764"/>
    </source>
</evidence>
<comment type="similarity">
    <text evidence="1 3">Belongs to the UPF0122 family.</text>
</comment>
<gene>
    <name evidence="4" type="ORF">IAB00_00875</name>
</gene>
<dbReference type="SUPFAM" id="SSF88659">
    <property type="entry name" value="Sigma3 and sigma4 domains of RNA polymerase sigma factors"/>
    <property type="match status" value="1"/>
</dbReference>
<dbReference type="Proteomes" id="UP000824124">
    <property type="component" value="Unassembled WGS sequence"/>
</dbReference>
<evidence type="ECO:0000256" key="1">
    <source>
        <dbReference type="ARBA" id="ARBA00008720"/>
    </source>
</evidence>
<dbReference type="InterPro" id="IPR036388">
    <property type="entry name" value="WH-like_DNA-bd_sf"/>
</dbReference>
<comment type="caution">
    <text evidence="4">The sequence shown here is derived from an EMBL/GenBank/DDBJ whole genome shotgun (WGS) entry which is preliminary data.</text>
</comment>
<dbReference type="Pfam" id="PF04297">
    <property type="entry name" value="UPF0122"/>
    <property type="match status" value="1"/>
</dbReference>
<dbReference type="AlphaFoldDB" id="A0A9D1HKX0"/>
<proteinExistence type="inferred from homology"/>
<dbReference type="InterPro" id="IPR013324">
    <property type="entry name" value="RNA_pol_sigma_r3/r4-like"/>
</dbReference>
<accession>A0A9D1HKX0</accession>
<dbReference type="PANTHER" id="PTHR40083">
    <property type="entry name" value="UPF0122 PROTEIN CBO2450/CLC_2298"/>
    <property type="match status" value="1"/>
</dbReference>
<name>A0A9D1HKX0_9FIRM</name>
<organism evidence="4 5">
    <name type="scientific">Candidatus Avidehalobacter gallistercoris</name>
    <dbReference type="NCBI Taxonomy" id="2840694"/>
    <lineage>
        <taxon>Bacteria</taxon>
        <taxon>Bacillati</taxon>
        <taxon>Bacillota</taxon>
        <taxon>Clostridia</taxon>
        <taxon>Eubacteriales</taxon>
        <taxon>Peptococcaceae</taxon>
        <taxon>Peptococcaceae incertae sedis</taxon>
        <taxon>Candidatus Avidehalobacter</taxon>
    </lineage>
</organism>
<keyword evidence="4" id="KW-0238">DNA-binding</keyword>
<reference evidence="4" key="1">
    <citation type="submission" date="2020-10" db="EMBL/GenBank/DDBJ databases">
        <authorList>
            <person name="Gilroy R."/>
        </authorList>
    </citation>
    <scope>NUCLEOTIDE SEQUENCE</scope>
    <source>
        <strain evidence="4">2830</strain>
    </source>
</reference>
<comment type="function">
    <text evidence="2 3">Might take part in the signal recognition particle (SRP) pathway. This is inferred from the conservation of its genetic proximity to ftsY/ffh. May be a regulatory protein.</text>
</comment>
<reference evidence="4" key="2">
    <citation type="journal article" date="2021" name="PeerJ">
        <title>Extensive microbial diversity within the chicken gut microbiome revealed by metagenomics and culture.</title>
        <authorList>
            <person name="Gilroy R."/>
            <person name="Ravi A."/>
            <person name="Getino M."/>
            <person name="Pursley I."/>
            <person name="Horton D.L."/>
            <person name="Alikhan N.F."/>
            <person name="Baker D."/>
            <person name="Gharbi K."/>
            <person name="Hall N."/>
            <person name="Watson M."/>
            <person name="Adriaenssens E.M."/>
            <person name="Foster-Nyarko E."/>
            <person name="Jarju S."/>
            <person name="Secka A."/>
            <person name="Antonio M."/>
            <person name="Oren A."/>
            <person name="Chaudhuri R.R."/>
            <person name="La Ragione R."/>
            <person name="Hildebrand F."/>
            <person name="Pallen M.J."/>
        </authorList>
    </citation>
    <scope>NUCLEOTIDE SEQUENCE</scope>
    <source>
        <strain evidence="4">2830</strain>
    </source>
</reference>
<dbReference type="GO" id="GO:0003677">
    <property type="term" value="F:DNA binding"/>
    <property type="evidence" value="ECO:0007669"/>
    <property type="project" value="UniProtKB-KW"/>
</dbReference>
<dbReference type="Gene3D" id="1.10.10.10">
    <property type="entry name" value="Winged helix-like DNA-binding domain superfamily/Winged helix DNA-binding domain"/>
    <property type="match status" value="1"/>
</dbReference>
<evidence type="ECO:0000313" key="5">
    <source>
        <dbReference type="Proteomes" id="UP000824124"/>
    </source>
</evidence>
<evidence type="ECO:0000313" key="4">
    <source>
        <dbReference type="EMBL" id="HIU09798.1"/>
    </source>
</evidence>
<dbReference type="HAMAP" id="MF_00245">
    <property type="entry name" value="UPF0122"/>
    <property type="match status" value="1"/>
</dbReference>
<sequence>MHKPEKLKELGKKLLLFDVYGGLLTEKQQQALALTYNDDYSLGEIAALLHISRQAVFDSIRRSEELLQSYEVKLGLIARNRREQQLIERLKLAEQNADWLEVAAVRQALSQELYD</sequence>
<dbReference type="PANTHER" id="PTHR40083:SF1">
    <property type="entry name" value="UPF0122 PROTEIN YLXM"/>
    <property type="match status" value="1"/>
</dbReference>
<dbReference type="InterPro" id="IPR054831">
    <property type="entry name" value="UPF0122_fam_protein"/>
</dbReference>
<evidence type="ECO:0000256" key="3">
    <source>
        <dbReference type="HAMAP-Rule" id="MF_00245"/>
    </source>
</evidence>
<dbReference type="NCBIfam" id="NF045758">
    <property type="entry name" value="YlxM"/>
    <property type="match status" value="1"/>
</dbReference>
<dbReference type="InterPro" id="IPR007394">
    <property type="entry name" value="UPF0122"/>
</dbReference>
<dbReference type="EMBL" id="DVMH01000005">
    <property type="protein sequence ID" value="HIU09798.1"/>
    <property type="molecule type" value="Genomic_DNA"/>
</dbReference>